<sequence length="71" mass="8062">MLTDSLLYLGRVLQHPAVQRGVVHTQATFLEYLLDISVTELVRDIIANRLKDKCAWVLLTGEIKCHGKDRS</sequence>
<dbReference type="RefSeq" id="WP_171325861.1">
    <property type="nucleotide sequence ID" value="NZ_VTXO01000019.1"/>
</dbReference>
<name>A0AAE5LK90_9VIBR</name>
<organism evidence="1 2">
    <name type="scientific">Vibrio tubiashii</name>
    <dbReference type="NCBI Taxonomy" id="29498"/>
    <lineage>
        <taxon>Bacteria</taxon>
        <taxon>Pseudomonadati</taxon>
        <taxon>Pseudomonadota</taxon>
        <taxon>Gammaproteobacteria</taxon>
        <taxon>Vibrionales</taxon>
        <taxon>Vibrionaceae</taxon>
        <taxon>Vibrio</taxon>
        <taxon>Vibrio oreintalis group</taxon>
    </lineage>
</organism>
<comment type="caution">
    <text evidence="1">The sequence shown here is derived from an EMBL/GenBank/DDBJ whole genome shotgun (WGS) entry which is preliminary data.</text>
</comment>
<dbReference type="AlphaFoldDB" id="A0AAE5LK90"/>
<accession>A0AAE5LK90</accession>
<reference evidence="1 2" key="1">
    <citation type="submission" date="2019-08" db="EMBL/GenBank/DDBJ databases">
        <title>Draft genome sequencing and comparative genomics of hatchery-associated Vibrios.</title>
        <authorList>
            <person name="Kehlet-Delgado H."/>
            <person name="Mueller R.S."/>
        </authorList>
    </citation>
    <scope>NUCLEOTIDE SEQUENCE [LARGE SCALE GENOMIC DNA]</scope>
    <source>
        <strain evidence="1 2">01-65-5-1</strain>
    </source>
</reference>
<dbReference type="Proteomes" id="UP000572722">
    <property type="component" value="Unassembled WGS sequence"/>
</dbReference>
<evidence type="ECO:0000313" key="1">
    <source>
        <dbReference type="EMBL" id="NOI83589.1"/>
    </source>
</evidence>
<protein>
    <submittedName>
        <fullName evidence="1">Uncharacterized protein</fullName>
    </submittedName>
</protein>
<evidence type="ECO:0000313" key="2">
    <source>
        <dbReference type="Proteomes" id="UP000572722"/>
    </source>
</evidence>
<proteinExistence type="predicted"/>
<dbReference type="EMBL" id="VTXO01000019">
    <property type="protein sequence ID" value="NOI83589.1"/>
    <property type="molecule type" value="Genomic_DNA"/>
</dbReference>
<gene>
    <name evidence="1" type="ORF">F0237_23310</name>
</gene>